<evidence type="ECO:0000313" key="2">
    <source>
        <dbReference type="Proteomes" id="UP000276133"/>
    </source>
</evidence>
<dbReference type="AlphaFoldDB" id="A0A3M7RT64"/>
<organism evidence="1 2">
    <name type="scientific">Brachionus plicatilis</name>
    <name type="common">Marine rotifer</name>
    <name type="synonym">Brachionus muelleri</name>
    <dbReference type="NCBI Taxonomy" id="10195"/>
    <lineage>
        <taxon>Eukaryota</taxon>
        <taxon>Metazoa</taxon>
        <taxon>Spiralia</taxon>
        <taxon>Gnathifera</taxon>
        <taxon>Rotifera</taxon>
        <taxon>Eurotatoria</taxon>
        <taxon>Monogononta</taxon>
        <taxon>Pseudotrocha</taxon>
        <taxon>Ploima</taxon>
        <taxon>Brachionidae</taxon>
        <taxon>Brachionus</taxon>
    </lineage>
</organism>
<proteinExistence type="predicted"/>
<comment type="caution">
    <text evidence="1">The sequence shown here is derived from an EMBL/GenBank/DDBJ whole genome shotgun (WGS) entry which is preliminary data.</text>
</comment>
<sequence>MKEFLEFFSLNFFRIENLSDIKIKSNCHVFSNEFITGLVDSKNGLLKGLHCANSKIRFQSMANKISTAFAKNTWRSGFFEKDVPVESCNLEPANSKTKIYKI</sequence>
<dbReference type="EMBL" id="REGN01002735">
    <property type="protein sequence ID" value="RNA26497.1"/>
    <property type="molecule type" value="Genomic_DNA"/>
</dbReference>
<gene>
    <name evidence="1" type="ORF">BpHYR1_020626</name>
</gene>
<name>A0A3M7RT64_BRAPC</name>
<reference evidence="1 2" key="1">
    <citation type="journal article" date="2018" name="Sci. Rep.">
        <title>Genomic signatures of local adaptation to the degree of environmental predictability in rotifers.</title>
        <authorList>
            <person name="Franch-Gras L."/>
            <person name="Hahn C."/>
            <person name="Garcia-Roger E.M."/>
            <person name="Carmona M.J."/>
            <person name="Serra M."/>
            <person name="Gomez A."/>
        </authorList>
    </citation>
    <scope>NUCLEOTIDE SEQUENCE [LARGE SCALE GENOMIC DNA]</scope>
    <source>
        <strain evidence="1">HYR1</strain>
    </source>
</reference>
<keyword evidence="2" id="KW-1185">Reference proteome</keyword>
<evidence type="ECO:0000313" key="1">
    <source>
        <dbReference type="EMBL" id="RNA26497.1"/>
    </source>
</evidence>
<dbReference type="Proteomes" id="UP000276133">
    <property type="component" value="Unassembled WGS sequence"/>
</dbReference>
<accession>A0A3M7RT64</accession>
<protein>
    <submittedName>
        <fullName evidence="1">Uncharacterized protein</fullName>
    </submittedName>
</protein>